<evidence type="ECO:0000313" key="3">
    <source>
        <dbReference type="EMBL" id="CRZ22328.1"/>
    </source>
</evidence>
<feature type="transmembrane region" description="Helical" evidence="1">
    <location>
        <begin position="111"/>
        <end position="131"/>
    </location>
</feature>
<feature type="signal peptide" evidence="2">
    <location>
        <begin position="1"/>
        <end position="21"/>
    </location>
</feature>
<reference evidence="3" key="1">
    <citation type="journal article" date="2007" name="Science">
        <title>Draft genome of the filarial nematode parasite Brugia malayi.</title>
        <authorList>
            <person name="Ghedin E."/>
            <person name="Wang S."/>
            <person name="Spiro D."/>
            <person name="Caler E."/>
            <person name="Zhao Q."/>
            <person name="Crabtree J."/>
            <person name="Allen J.E."/>
            <person name="Delcher A.L."/>
            <person name="Guiliano D.B."/>
            <person name="Miranda-Saavedra D."/>
            <person name="Angiuoli S.V."/>
            <person name="Creasy T."/>
            <person name="Amedeo P."/>
            <person name="Haas B."/>
            <person name="El-Sayed N.M."/>
            <person name="Wortman J.R."/>
            <person name="Feldblyum T."/>
            <person name="Tallon L."/>
            <person name="Schatz M."/>
            <person name="Shumway M."/>
            <person name="Koo H."/>
            <person name="Salzberg S.L."/>
            <person name="Schobel S."/>
            <person name="Pertea M."/>
            <person name="Pop M."/>
            <person name="White O."/>
            <person name="Barton G.J."/>
            <person name="Carlow C.K."/>
            <person name="Crawford M.J."/>
            <person name="Daub J."/>
            <person name="Dimmic M.W."/>
            <person name="Estes C.F."/>
            <person name="Foster J.M."/>
            <person name="Ganatra M."/>
            <person name="Gregory W.F."/>
            <person name="Johnson N.M."/>
            <person name="Jin J."/>
            <person name="Komuniecki R."/>
            <person name="Korf I."/>
            <person name="Kumar S."/>
            <person name="Laney S."/>
            <person name="Li B.W."/>
            <person name="Li W."/>
            <person name="Lindblom T.H."/>
            <person name="Lustigman S."/>
            <person name="Ma D."/>
            <person name="Maina C.V."/>
            <person name="Martin D.M."/>
            <person name="McCarter J.P."/>
            <person name="McReynolds L."/>
            <person name="Mitreva M."/>
            <person name="Nutman T.B."/>
            <person name="Parkinson J."/>
            <person name="Peregrin-Alvarez J.M."/>
            <person name="Poole C."/>
            <person name="Ren Q."/>
            <person name="Saunders L."/>
            <person name="Sluder A.E."/>
            <person name="Smith K."/>
            <person name="Stanke M."/>
            <person name="Unnasch T.R."/>
            <person name="Ware J."/>
            <person name="Wei A.D."/>
            <person name="Weil G."/>
            <person name="Williams D.J."/>
            <person name="Zhang Y."/>
            <person name="Williams S.A."/>
            <person name="Fraser-Liggett C."/>
            <person name="Slatko B."/>
            <person name="Blaxter M.L."/>
            <person name="Scott A.L."/>
        </authorList>
    </citation>
    <scope>NUCLEOTIDE SEQUENCE</scope>
    <source>
        <strain evidence="3">FR3</strain>
    </source>
</reference>
<name>A0A0H5S1H3_BRUMA</name>
<reference evidence="3" key="2">
    <citation type="submission" date="2012-12" db="EMBL/GenBank/DDBJ databases">
        <authorList>
            <person name="Gao Y.W."/>
            <person name="Fan S.T."/>
            <person name="Sun H.T."/>
            <person name="Wang Z."/>
            <person name="Gao X.L."/>
            <person name="Li Y.G."/>
            <person name="Wang T.C."/>
            <person name="Zhang K."/>
            <person name="Xu W.W."/>
            <person name="Yu Z.J."/>
            <person name="Xia X.Z."/>
        </authorList>
    </citation>
    <scope>NUCLEOTIDE SEQUENCE</scope>
    <source>
        <strain evidence="3">FR3</strain>
    </source>
</reference>
<dbReference type="AlphaFoldDB" id="A0A0H5S1H3"/>
<protein>
    <submittedName>
        <fullName evidence="3">Bm155</fullName>
    </submittedName>
</protein>
<keyword evidence="2" id="KW-0732">Signal</keyword>
<dbReference type="OMA" id="CPAASNF"/>
<organism evidence="3">
    <name type="scientific">Brugia malayi</name>
    <name type="common">Filarial nematode worm</name>
    <dbReference type="NCBI Taxonomy" id="6279"/>
    <lineage>
        <taxon>Eukaryota</taxon>
        <taxon>Metazoa</taxon>
        <taxon>Ecdysozoa</taxon>
        <taxon>Nematoda</taxon>
        <taxon>Chromadorea</taxon>
        <taxon>Rhabditida</taxon>
        <taxon>Spirurina</taxon>
        <taxon>Spiruromorpha</taxon>
        <taxon>Filarioidea</taxon>
        <taxon>Onchocercidae</taxon>
        <taxon>Brugia</taxon>
    </lineage>
</organism>
<keyword evidence="1" id="KW-1133">Transmembrane helix</keyword>
<feature type="chain" id="PRO_5009773664" evidence="2">
    <location>
        <begin position="22"/>
        <end position="132"/>
    </location>
</feature>
<keyword evidence="1" id="KW-0812">Transmembrane</keyword>
<dbReference type="InterPro" id="IPR045860">
    <property type="entry name" value="Snake_toxin-like_sf"/>
</dbReference>
<gene>
    <name evidence="3" type="primary">Bm155</name>
    <name evidence="3" type="ORF">BM_Bm155</name>
</gene>
<dbReference type="PANTHER" id="PTHR34721">
    <property type="entry name" value="PROTEIN CBG09734"/>
    <property type="match status" value="1"/>
</dbReference>
<evidence type="ECO:0000256" key="2">
    <source>
        <dbReference type="SAM" id="SignalP"/>
    </source>
</evidence>
<dbReference type="PANTHER" id="PTHR34721:SF3">
    <property type="entry name" value="ACTIVIN_RECP DOMAIN-CONTAINING PROTEIN-RELATED"/>
    <property type="match status" value="1"/>
</dbReference>
<proteinExistence type="predicted"/>
<sequence>MLKFIFYPIPLLAMLITTSDALKCFVGRQYFGALGNGGSFAEVLCPATSNFCVKRHFAIQYNEDVIEKTCDPNSQCYKVGNGCFYDANNAAEYCCCSSDSCNGATVTTTTFSLLIITAICFISTIFTHKLFE</sequence>
<dbReference type="EMBL" id="LN856248">
    <property type="protein sequence ID" value="CRZ22328.1"/>
    <property type="molecule type" value="Genomic_DNA"/>
</dbReference>
<dbReference type="SUPFAM" id="SSF57302">
    <property type="entry name" value="Snake toxin-like"/>
    <property type="match status" value="1"/>
</dbReference>
<keyword evidence="1" id="KW-0472">Membrane</keyword>
<evidence type="ECO:0000256" key="1">
    <source>
        <dbReference type="SAM" id="Phobius"/>
    </source>
</evidence>
<accession>A0A0H5S1H3</accession>
<dbReference type="CDD" id="cd00117">
    <property type="entry name" value="TFP"/>
    <property type="match status" value="1"/>
</dbReference>